<proteinExistence type="inferred from homology"/>
<dbReference type="SUPFAM" id="SSF53720">
    <property type="entry name" value="ALDH-like"/>
    <property type="match status" value="1"/>
</dbReference>
<dbReference type="Gene3D" id="3.40.309.10">
    <property type="entry name" value="Aldehyde Dehydrogenase, Chain A, domain 2"/>
    <property type="match status" value="1"/>
</dbReference>
<evidence type="ECO:0000256" key="1">
    <source>
        <dbReference type="ARBA" id="ARBA00009986"/>
    </source>
</evidence>
<dbReference type="EC" id="1.2.1.3" evidence="3"/>
<dbReference type="InterPro" id="IPR016160">
    <property type="entry name" value="Ald_DH_CS_CYS"/>
</dbReference>
<comment type="caution">
    <text evidence="8">The sequence shown here is derived from an EMBL/GenBank/DDBJ whole genome shotgun (WGS) entry which is preliminary data.</text>
</comment>
<feature type="domain" description="Aldehyde dehydrogenase" evidence="7">
    <location>
        <begin position="516"/>
        <end position="982"/>
    </location>
</feature>
<dbReference type="EMBL" id="AZHA01000012">
    <property type="protein sequence ID" value="OAA43359.1"/>
    <property type="molecule type" value="Genomic_DNA"/>
</dbReference>
<comment type="catalytic activity">
    <reaction evidence="4">
        <text>an aldehyde + NAD(+) + H2O = a carboxylate + NADH + 2 H(+)</text>
        <dbReference type="Rhea" id="RHEA:16185"/>
        <dbReference type="ChEBI" id="CHEBI:15377"/>
        <dbReference type="ChEBI" id="CHEBI:15378"/>
        <dbReference type="ChEBI" id="CHEBI:17478"/>
        <dbReference type="ChEBI" id="CHEBI:29067"/>
        <dbReference type="ChEBI" id="CHEBI:57540"/>
        <dbReference type="ChEBI" id="CHEBI:57945"/>
        <dbReference type="EC" id="1.2.1.3"/>
    </reaction>
</comment>
<dbReference type="AlphaFoldDB" id="A0A167E5V8"/>
<name>A0A167E5V8_9HYPO</name>
<dbReference type="InterPro" id="IPR016162">
    <property type="entry name" value="Ald_DH_N"/>
</dbReference>
<dbReference type="FunFam" id="3.40.309.10:FF:000024">
    <property type="entry name" value="Betaine aldehyde dehydrogenase"/>
    <property type="match status" value="1"/>
</dbReference>
<dbReference type="InterPro" id="IPR029510">
    <property type="entry name" value="Ald_DH_CS_GLU"/>
</dbReference>
<feature type="active site" evidence="5">
    <location>
        <position position="753"/>
    </location>
</feature>
<dbReference type="Pfam" id="PF00171">
    <property type="entry name" value="Aldedh"/>
    <property type="match status" value="1"/>
</dbReference>
<evidence type="ECO:0000313" key="8">
    <source>
        <dbReference type="EMBL" id="OAA43359.1"/>
    </source>
</evidence>
<evidence type="ECO:0000256" key="5">
    <source>
        <dbReference type="PROSITE-ProRule" id="PRU10007"/>
    </source>
</evidence>
<evidence type="ECO:0000256" key="2">
    <source>
        <dbReference type="ARBA" id="ARBA00023002"/>
    </source>
</evidence>
<reference evidence="8 9" key="1">
    <citation type="journal article" date="2016" name="Genome Biol. Evol.">
        <title>Divergent and convergent evolution of fungal pathogenicity.</title>
        <authorList>
            <person name="Shang Y."/>
            <person name="Xiao G."/>
            <person name="Zheng P."/>
            <person name="Cen K."/>
            <person name="Zhan S."/>
            <person name="Wang C."/>
        </authorList>
    </citation>
    <scope>NUCLEOTIDE SEQUENCE [LARGE SCALE GENOMIC DNA]</scope>
    <source>
        <strain evidence="8 9">RCEF 3172</strain>
    </source>
</reference>
<dbReference type="Proteomes" id="UP000076863">
    <property type="component" value="Unassembled WGS sequence"/>
</dbReference>
<dbReference type="InterPro" id="IPR015590">
    <property type="entry name" value="Aldehyde_DH_dom"/>
</dbReference>
<evidence type="ECO:0000256" key="3">
    <source>
        <dbReference type="ARBA" id="ARBA00024226"/>
    </source>
</evidence>
<dbReference type="PROSITE" id="PS00687">
    <property type="entry name" value="ALDEHYDE_DEHYDR_GLU"/>
    <property type="match status" value="1"/>
</dbReference>
<dbReference type="InterPro" id="IPR016163">
    <property type="entry name" value="Ald_DH_C"/>
</dbReference>
<dbReference type="InterPro" id="IPR016161">
    <property type="entry name" value="Ald_DH/histidinol_DH"/>
</dbReference>
<evidence type="ECO:0000259" key="7">
    <source>
        <dbReference type="Pfam" id="PF00171"/>
    </source>
</evidence>
<dbReference type="Gene3D" id="3.40.605.10">
    <property type="entry name" value="Aldehyde Dehydrogenase, Chain A, domain 1"/>
    <property type="match status" value="1"/>
</dbReference>
<dbReference type="OrthoDB" id="310895at2759"/>
<accession>A0A167E5V8</accession>
<dbReference type="PROSITE" id="PS00070">
    <property type="entry name" value="ALDEHYDE_DEHYDR_CYS"/>
    <property type="match status" value="1"/>
</dbReference>
<evidence type="ECO:0000256" key="4">
    <source>
        <dbReference type="ARBA" id="ARBA00049194"/>
    </source>
</evidence>
<sequence>MHGGIPPRQTDYDPIYCRQLSPPGAHPIADLWHDPEGPLRVGLLHALQSFPWSAIDWCRVGIHIEHPRSSTFELTMMVSVPPNLVSLSDASEAVYRCKAIIESCGFMDIHCEIRESSISLLVDDTTTSEPTTQGMELIHKVPTDHSLDDYYFHSMIGTEIAMLARPTVTASKGLYIQGKYLGQQYSAVLTCRHLLTSDADDNINLEPMKPGQTVGDRDLSVIQWGDNKVQHRHSFIQGWLAEFEKTKRPVYELKPKQVEAQQQYQKIYDDAASQIARLYNARDRVFGTVLLSPSISLTPRGSGVTDQWLMDWMLIQLDACRHEEKLSQLDNTLFLGKDQIQAAATHAETKIFSDRLFHPQPSYQQHESDPYSVSVRLQGVMSINEMRYPAGHTEYEDEPATLVGKYGPKSFLTCGTELHSSCQLRLLFVQPAAMEAFKAHVLSLIRSGSKCAQPYLDRVPKPLLQGSVAILVLILSILFFRASQASVAGRPRRYVVDPPIPNSSSSSSTKPAAVNSSHIACYAPATGQFIGNVPAASTAGIDTAIAAAAAAQRTWSTTTFAQRKAVLRSMMQHVMDHAEQICRVAGLDSGKTLVDAQLGEIMVTVERLQWTLLHGEKALRPERRPTNLLMMYKRNTVRYEPMGVVAALVSWNYPFHNMLGPVISAIFAGNGVVVKVSEQTAWSSAYFTNIARGALAAHGFNTDLVQTFACWPKEAEYLTSHTRISHITFIGSQSVAHHVAASAAKALTPVVAELGGKDPFIILDSAAKDLPRIAEVILRGTFQAAGQNCIGIERVVASGQVYDKLVDMLAPRVRAIRLGPDADMGAMISSASFDRLEGLVQAAVAQGARLLAGGKRHVHPDYPDATYFEPTMLADVTPDMGIACQECFAPVLTLMRAQASTADAMLAIANAPSFGLGASVHGSERDPAMKPIIRGLKAGMVAVNDFAVYYAVQLPFGGVRGSGYGRFAGQEGLRGLCNIKSVCEDRFGWLGIRTAIPPPMQYPVPNQKHSWRFAHGVVQVGYGGGPTKVNGLMGMLKNM</sequence>
<evidence type="ECO:0000313" key="9">
    <source>
        <dbReference type="Proteomes" id="UP000076863"/>
    </source>
</evidence>
<dbReference type="GO" id="GO:0004029">
    <property type="term" value="F:aldehyde dehydrogenase (NAD+) activity"/>
    <property type="evidence" value="ECO:0007669"/>
    <property type="project" value="UniProtKB-EC"/>
</dbReference>
<keyword evidence="2 6" id="KW-0560">Oxidoreductase</keyword>
<evidence type="ECO:0000256" key="6">
    <source>
        <dbReference type="RuleBase" id="RU003345"/>
    </source>
</evidence>
<dbReference type="PANTHER" id="PTHR11699">
    <property type="entry name" value="ALDEHYDE DEHYDROGENASE-RELATED"/>
    <property type="match status" value="1"/>
</dbReference>
<comment type="similarity">
    <text evidence="1 6">Belongs to the aldehyde dehydrogenase family.</text>
</comment>
<organism evidence="8 9">
    <name type="scientific">Beauveria brongniartii RCEF 3172</name>
    <dbReference type="NCBI Taxonomy" id="1081107"/>
    <lineage>
        <taxon>Eukaryota</taxon>
        <taxon>Fungi</taxon>
        <taxon>Dikarya</taxon>
        <taxon>Ascomycota</taxon>
        <taxon>Pezizomycotina</taxon>
        <taxon>Sordariomycetes</taxon>
        <taxon>Hypocreomycetidae</taxon>
        <taxon>Hypocreales</taxon>
        <taxon>Cordycipitaceae</taxon>
        <taxon>Beauveria</taxon>
        <taxon>Beauveria brongniartii</taxon>
    </lineage>
</organism>
<protein>
    <recommendedName>
        <fullName evidence="3">aldehyde dehydrogenase (NAD(+))</fullName>
        <ecNumber evidence="3">1.2.1.3</ecNumber>
    </recommendedName>
</protein>
<keyword evidence="9" id="KW-1185">Reference proteome</keyword>
<gene>
    <name evidence="8" type="ORF">BBO_04502</name>
</gene>